<keyword evidence="1" id="KW-0175">Coiled coil</keyword>
<dbReference type="AlphaFoldDB" id="A0A2X4SFP6"/>
<keyword evidence="3" id="KW-1185">Reference proteome</keyword>
<dbReference type="EMBL" id="LS483447">
    <property type="protein sequence ID" value="SQH72842.1"/>
    <property type="molecule type" value="Genomic_DNA"/>
</dbReference>
<proteinExistence type="predicted"/>
<dbReference type="KEGG" id="pcre:NCTC12858_00673"/>
<sequence>MMDSKIQELTDKIYREGVEKGNSEAAKIVSEAEAKRAELIKQAKAEAEQIVSDAKKKAADLEKNTQSELKLYADQMRESLKSAIADQLTGKIVSSNVKAATADPDFVRQLILTLAKNWQAGEQIVIGTADAEGLTNYFAANAKDLLDKQVKIEEVAGKPADFTISPANGAYKVMFGEEQFINLFKSFLRPKLVEMLF</sequence>
<dbReference type="Proteomes" id="UP000249300">
    <property type="component" value="Chromosome 1"/>
</dbReference>
<organism evidence="2 3">
    <name type="scientific">Porphyromonas crevioricanis</name>
    <dbReference type="NCBI Taxonomy" id="393921"/>
    <lineage>
        <taxon>Bacteria</taxon>
        <taxon>Pseudomonadati</taxon>
        <taxon>Bacteroidota</taxon>
        <taxon>Bacteroidia</taxon>
        <taxon>Bacteroidales</taxon>
        <taxon>Porphyromonadaceae</taxon>
        <taxon>Porphyromonas</taxon>
    </lineage>
</organism>
<accession>A0A2X4SFP6</accession>
<evidence type="ECO:0000313" key="3">
    <source>
        <dbReference type="Proteomes" id="UP000249300"/>
    </source>
</evidence>
<name>A0A2X4SFP6_9PORP</name>
<dbReference type="Gene3D" id="1.20.5.2950">
    <property type="match status" value="1"/>
</dbReference>
<evidence type="ECO:0000313" key="2">
    <source>
        <dbReference type="EMBL" id="SQH72842.1"/>
    </source>
</evidence>
<evidence type="ECO:0000256" key="1">
    <source>
        <dbReference type="SAM" id="Coils"/>
    </source>
</evidence>
<reference evidence="2 3" key="1">
    <citation type="submission" date="2018-06" db="EMBL/GenBank/DDBJ databases">
        <authorList>
            <consortium name="Pathogen Informatics"/>
            <person name="Doyle S."/>
        </authorList>
    </citation>
    <scope>NUCLEOTIDE SEQUENCE [LARGE SCALE GENOMIC DNA]</scope>
    <source>
        <strain evidence="2 3">NCTC12858</strain>
    </source>
</reference>
<protein>
    <submittedName>
        <fullName evidence="2">V-type ATP synthase subunit E</fullName>
    </submittedName>
</protein>
<gene>
    <name evidence="2" type="ORF">NCTC12858_00673</name>
</gene>
<feature type="coiled-coil region" evidence="1">
    <location>
        <begin position="22"/>
        <end position="64"/>
    </location>
</feature>